<accession>A0AA35Z3Z3</accession>
<name>A0AA35Z3Z3_LACSI</name>
<dbReference type="AlphaFoldDB" id="A0AA35Z3Z3"/>
<evidence type="ECO:0000313" key="2">
    <source>
        <dbReference type="EMBL" id="CAI9285473.1"/>
    </source>
</evidence>
<dbReference type="EMBL" id="OX465081">
    <property type="protein sequence ID" value="CAI9285473.1"/>
    <property type="molecule type" value="Genomic_DNA"/>
</dbReference>
<sequence>MAKRSTYQSHNVWRAKQGRIPTLVAISNRGITVNSIICSQCGKKEETADHVLVECTFAKSVSKWILIWCQAPFTNLTTRHDVIDYALNWGNCPKKKSEEYWGFVMDTCGVFGRQEMTDYSTTRGCNQQKWRI</sequence>
<protein>
    <recommendedName>
        <fullName evidence="1">Reverse transcriptase zinc-binding domain-containing protein</fullName>
    </recommendedName>
</protein>
<reference evidence="2" key="1">
    <citation type="submission" date="2023-04" db="EMBL/GenBank/DDBJ databases">
        <authorList>
            <person name="Vijverberg K."/>
            <person name="Xiong W."/>
            <person name="Schranz E."/>
        </authorList>
    </citation>
    <scope>NUCLEOTIDE SEQUENCE</scope>
</reference>
<keyword evidence="3" id="KW-1185">Reference proteome</keyword>
<gene>
    <name evidence="2" type="ORF">LSALG_LOCUS24937</name>
</gene>
<evidence type="ECO:0000313" key="3">
    <source>
        <dbReference type="Proteomes" id="UP001177003"/>
    </source>
</evidence>
<feature type="domain" description="Reverse transcriptase zinc-binding" evidence="1">
    <location>
        <begin position="9"/>
        <end position="61"/>
    </location>
</feature>
<proteinExistence type="predicted"/>
<dbReference type="InterPro" id="IPR026960">
    <property type="entry name" value="RVT-Znf"/>
</dbReference>
<evidence type="ECO:0000259" key="1">
    <source>
        <dbReference type="Pfam" id="PF13966"/>
    </source>
</evidence>
<organism evidence="2 3">
    <name type="scientific">Lactuca saligna</name>
    <name type="common">Willowleaf lettuce</name>
    <dbReference type="NCBI Taxonomy" id="75948"/>
    <lineage>
        <taxon>Eukaryota</taxon>
        <taxon>Viridiplantae</taxon>
        <taxon>Streptophyta</taxon>
        <taxon>Embryophyta</taxon>
        <taxon>Tracheophyta</taxon>
        <taxon>Spermatophyta</taxon>
        <taxon>Magnoliopsida</taxon>
        <taxon>eudicotyledons</taxon>
        <taxon>Gunneridae</taxon>
        <taxon>Pentapetalae</taxon>
        <taxon>asterids</taxon>
        <taxon>campanulids</taxon>
        <taxon>Asterales</taxon>
        <taxon>Asteraceae</taxon>
        <taxon>Cichorioideae</taxon>
        <taxon>Cichorieae</taxon>
        <taxon>Lactucinae</taxon>
        <taxon>Lactuca</taxon>
    </lineage>
</organism>
<dbReference type="Pfam" id="PF13966">
    <property type="entry name" value="zf-RVT"/>
    <property type="match status" value="1"/>
</dbReference>
<dbReference type="Proteomes" id="UP001177003">
    <property type="component" value="Chromosome 5"/>
</dbReference>